<gene>
    <name evidence="2" type="ORF">UF10_05850</name>
</gene>
<evidence type="ECO:0000313" key="2">
    <source>
        <dbReference type="EMBL" id="PSJ31441.1"/>
    </source>
</evidence>
<keyword evidence="1" id="KW-0812">Transmembrane</keyword>
<evidence type="ECO:0008006" key="4">
    <source>
        <dbReference type="Google" id="ProtNLM"/>
    </source>
</evidence>
<dbReference type="EMBL" id="JYGE01000004">
    <property type="protein sequence ID" value="PSJ31441.1"/>
    <property type="molecule type" value="Genomic_DNA"/>
</dbReference>
<accession>A0A2P7Q0F9</accession>
<protein>
    <recommendedName>
        <fullName evidence="4">DUF1700 domain-containing protein</fullName>
    </recommendedName>
</protein>
<proteinExistence type="predicted"/>
<name>A0A2P7Q0F9_9FIRM</name>
<sequence length="202" mass="23440">MEKSQFLKEIRVYLEKAYLNLNPVEIEDILRDYEEYFRDGINEGKNEEEIVESLGSPKAIVDEMVKSDIEDGKYTREDFSTFFEEKERILDPKKIKIPKLEVNKNMKKTASKMLTVLFDIMYFPTVFFIGIPTILITLMTFTALPYFATTFGVINQSKMLLIFPIMLIIGSLILEGLLLKLLVKLGLKLNKRVFNSKSKTDE</sequence>
<dbReference type="Pfam" id="PF22564">
    <property type="entry name" value="HAAS"/>
    <property type="match status" value="1"/>
</dbReference>
<organism evidence="2 3">
    <name type="scientific">Peptostreptococcus russellii</name>
    <dbReference type="NCBI Taxonomy" id="215200"/>
    <lineage>
        <taxon>Bacteria</taxon>
        <taxon>Bacillati</taxon>
        <taxon>Bacillota</taxon>
        <taxon>Clostridia</taxon>
        <taxon>Peptostreptococcales</taxon>
        <taxon>Peptostreptococcaceae</taxon>
        <taxon>Peptostreptococcus</taxon>
    </lineage>
</organism>
<dbReference type="OrthoDB" id="9804829at2"/>
<feature type="transmembrane region" description="Helical" evidence="1">
    <location>
        <begin position="161"/>
        <end position="183"/>
    </location>
</feature>
<keyword evidence="3" id="KW-1185">Reference proteome</keyword>
<evidence type="ECO:0000256" key="1">
    <source>
        <dbReference type="SAM" id="Phobius"/>
    </source>
</evidence>
<evidence type="ECO:0000313" key="3">
    <source>
        <dbReference type="Proteomes" id="UP000241434"/>
    </source>
</evidence>
<dbReference type="RefSeq" id="WP_106776904.1">
    <property type="nucleotide sequence ID" value="NZ_JBGGGQ010000001.1"/>
</dbReference>
<keyword evidence="1" id="KW-0472">Membrane</keyword>
<comment type="caution">
    <text evidence="2">The sequence shown here is derived from an EMBL/GenBank/DDBJ whole genome shotgun (WGS) entry which is preliminary data.</text>
</comment>
<dbReference type="Proteomes" id="UP000241434">
    <property type="component" value="Unassembled WGS sequence"/>
</dbReference>
<feature type="transmembrane region" description="Helical" evidence="1">
    <location>
        <begin position="116"/>
        <end position="141"/>
    </location>
</feature>
<dbReference type="AlphaFoldDB" id="A0A2P7Q0F9"/>
<reference evidence="2" key="1">
    <citation type="thesis" date="2015" institute="Rutgers" country="The State University of New Jersey, 14 College Farm Rd., New Brunswick, NJ, USA">
        <title>Ammonia toxicity in bacteria and its implications for treatment of and resource recovery from highly nitrogenous organic wastes.</title>
        <authorList>
            <person name="Luther A.K."/>
        </authorList>
    </citation>
    <scope>NUCLEOTIDE SEQUENCE</scope>
    <source>
        <strain evidence="2">RT-10B</strain>
    </source>
</reference>
<keyword evidence="1" id="KW-1133">Transmembrane helix</keyword>